<evidence type="ECO:0000313" key="3">
    <source>
        <dbReference type="Proteomes" id="UP000007519"/>
    </source>
</evidence>
<keyword evidence="3" id="KW-1185">Reference proteome</keyword>
<keyword evidence="1" id="KW-0812">Transmembrane</keyword>
<protein>
    <recommendedName>
        <fullName evidence="4">DUF983 domain-containing protein</fullName>
    </recommendedName>
</protein>
<keyword evidence="1" id="KW-1133">Transmembrane helix</keyword>
<name>H6L9Z7_SAPGL</name>
<dbReference type="RefSeq" id="WP_015691995.1">
    <property type="nucleotide sequence ID" value="NC_016940.1"/>
</dbReference>
<dbReference type="InterPro" id="IPR009325">
    <property type="entry name" value="DUF983"/>
</dbReference>
<gene>
    <name evidence="2" type="ordered locus">SGRA_1625</name>
</gene>
<dbReference type="STRING" id="984262.SGRA_1625"/>
<evidence type="ECO:0000256" key="1">
    <source>
        <dbReference type="SAM" id="Phobius"/>
    </source>
</evidence>
<dbReference type="eggNOG" id="COG5349">
    <property type="taxonomic scope" value="Bacteria"/>
</dbReference>
<accession>H6L9Z7</accession>
<evidence type="ECO:0000313" key="2">
    <source>
        <dbReference type="EMBL" id="AFC24360.1"/>
    </source>
</evidence>
<reference evidence="2 3" key="1">
    <citation type="journal article" date="2012" name="Stand. Genomic Sci.">
        <title>Complete genome sequencing and analysis of Saprospira grandis str. Lewin, a predatory marine bacterium.</title>
        <authorList>
            <person name="Saw J.H."/>
            <person name="Yuryev A."/>
            <person name="Kanbe M."/>
            <person name="Hou S."/>
            <person name="Young A.G."/>
            <person name="Aizawa S."/>
            <person name="Alam M."/>
        </authorList>
    </citation>
    <scope>NUCLEOTIDE SEQUENCE [LARGE SCALE GENOMIC DNA]</scope>
    <source>
        <strain evidence="2 3">Lewin</strain>
    </source>
</reference>
<dbReference type="AlphaFoldDB" id="H6L9Z7"/>
<dbReference type="OrthoDB" id="9790326at2"/>
<feature type="transmembrane region" description="Helical" evidence="1">
    <location>
        <begin position="51"/>
        <end position="69"/>
    </location>
</feature>
<dbReference type="Proteomes" id="UP000007519">
    <property type="component" value="Chromosome"/>
</dbReference>
<dbReference type="KEGG" id="sgn:SGRA_1625"/>
<dbReference type="HOGENOM" id="CLU_133146_0_1_10"/>
<keyword evidence="1" id="KW-0472">Membrane</keyword>
<organism evidence="2 3">
    <name type="scientific">Saprospira grandis (strain Lewin)</name>
    <dbReference type="NCBI Taxonomy" id="984262"/>
    <lineage>
        <taxon>Bacteria</taxon>
        <taxon>Pseudomonadati</taxon>
        <taxon>Bacteroidota</taxon>
        <taxon>Saprospiria</taxon>
        <taxon>Saprospirales</taxon>
        <taxon>Saprospiraceae</taxon>
        <taxon>Saprospira</taxon>
    </lineage>
</organism>
<dbReference type="Pfam" id="PF06170">
    <property type="entry name" value="DUF983"/>
    <property type="match status" value="1"/>
</dbReference>
<sequence length="134" mass="14897">MAKRGKIAAILLNKCPRCHEGDMFKTGITGGIYNMHETCPYCDQRFETEPGFFWGAMYIGYGLSGGYMLSSVTLLMFVAGLSVNMAFLVAILGAIVILPINARLARSIWIHIYVGYDKELVDEIEEQKQHAVDA</sequence>
<dbReference type="EMBL" id="CP002831">
    <property type="protein sequence ID" value="AFC24360.1"/>
    <property type="molecule type" value="Genomic_DNA"/>
</dbReference>
<evidence type="ECO:0008006" key="4">
    <source>
        <dbReference type="Google" id="ProtNLM"/>
    </source>
</evidence>
<proteinExistence type="predicted"/>
<feature type="transmembrane region" description="Helical" evidence="1">
    <location>
        <begin position="75"/>
        <end position="98"/>
    </location>
</feature>